<dbReference type="InterPro" id="IPR050817">
    <property type="entry name" value="DjlA_DnaK_co-chaperone"/>
</dbReference>
<dbReference type="EMBL" id="VMRY01000003">
    <property type="protein sequence ID" value="TVT59901.1"/>
    <property type="molecule type" value="Genomic_DNA"/>
</dbReference>
<evidence type="ECO:0000313" key="10">
    <source>
        <dbReference type="Proteomes" id="UP000317355"/>
    </source>
</evidence>
<dbReference type="NCBIfam" id="NF006948">
    <property type="entry name" value="PRK09430.1"/>
    <property type="match status" value="1"/>
</dbReference>
<feature type="domain" description="J" evidence="8">
    <location>
        <begin position="205"/>
        <end position="269"/>
    </location>
</feature>
<dbReference type="InterPro" id="IPR036869">
    <property type="entry name" value="J_dom_sf"/>
</dbReference>
<protein>
    <recommendedName>
        <fullName evidence="7">Co-chaperone protein DjlA</fullName>
    </recommendedName>
</protein>
<dbReference type="CDD" id="cd06257">
    <property type="entry name" value="DnaJ"/>
    <property type="match status" value="1"/>
</dbReference>
<dbReference type="InterPro" id="IPR029024">
    <property type="entry name" value="TerB-like"/>
</dbReference>
<sequence length="270" mass="29744">MSWWGKLAGGAFGFMVGGPIGAILGAVLGHNLDKGLKGLGSDERFAPGDQERVQTAFFTTTFTVMGAIAKADGRVSPDEIALAKSVMAEMDLSSEMRQAAINLFNQGKSSDFPLDEVLEQFRTECHRRNTLIQMFIEIQLQAAYADGTLDKAEEQLLLHICSRLGIPEFAFRRLEKMVRAERHFSGQAGGGRRADSRPSGPTLTDAYAILNVSSKASDAEVKKSYRRLLSQHHPDKLVSKGLPEEMMKMAAQKTHEIRQAYEKVKEARGI</sequence>
<dbReference type="PRINTS" id="PR00625">
    <property type="entry name" value="JDOMAIN"/>
</dbReference>
<dbReference type="PANTHER" id="PTHR24074">
    <property type="entry name" value="CO-CHAPERONE PROTEIN DJLA"/>
    <property type="match status" value="1"/>
</dbReference>
<reference evidence="9 10" key="1">
    <citation type="submission" date="2019-07" db="EMBL/GenBank/DDBJ databases">
        <title>The pathways for chlorine oxyanion respiration interact through the shared metabolite chlorate.</title>
        <authorList>
            <person name="Barnum T.P."/>
            <person name="Cheng Y."/>
            <person name="Hill K.A."/>
            <person name="Lucas L.N."/>
            <person name="Carlson H.K."/>
            <person name="Coates J.D."/>
        </authorList>
    </citation>
    <scope>NUCLEOTIDE SEQUENCE [LARGE SCALE GENOMIC DNA]</scope>
    <source>
        <strain evidence="9">BK-3</strain>
    </source>
</reference>
<evidence type="ECO:0000256" key="4">
    <source>
        <dbReference type="ARBA" id="ARBA00022989"/>
    </source>
</evidence>
<evidence type="ECO:0000256" key="6">
    <source>
        <dbReference type="ARBA" id="ARBA00023186"/>
    </source>
</evidence>
<proteinExistence type="inferred from homology"/>
<dbReference type="GO" id="GO:0051087">
    <property type="term" value="F:protein-folding chaperone binding"/>
    <property type="evidence" value="ECO:0007669"/>
    <property type="project" value="InterPro"/>
</dbReference>
<dbReference type="PROSITE" id="PS50076">
    <property type="entry name" value="DNAJ_2"/>
    <property type="match status" value="1"/>
</dbReference>
<dbReference type="HAMAP" id="MF_01153">
    <property type="entry name" value="DjlA"/>
    <property type="match status" value="1"/>
</dbReference>
<dbReference type="InterPro" id="IPR001623">
    <property type="entry name" value="DnaJ_domain"/>
</dbReference>
<dbReference type="Pfam" id="PF00226">
    <property type="entry name" value="DnaJ"/>
    <property type="match status" value="1"/>
</dbReference>
<dbReference type="Pfam" id="PF05099">
    <property type="entry name" value="TerB"/>
    <property type="match status" value="1"/>
</dbReference>
<comment type="function">
    <text evidence="7">Regulatory DnaK co-chaperone. Direct interaction between DnaK and DjlA is needed for the induction of the wcaABCDE operon, involved in the synthesis of a colanic acid polysaccharide capsule, possibly through activation of the RcsB/RcsC phosphotransfer signaling pathway. The colanic acid capsule may help the bacterium survive conditions outside the host.</text>
</comment>
<dbReference type="SUPFAM" id="SSF46565">
    <property type="entry name" value="Chaperone J-domain"/>
    <property type="match status" value="1"/>
</dbReference>
<evidence type="ECO:0000256" key="2">
    <source>
        <dbReference type="ARBA" id="ARBA00022519"/>
    </source>
</evidence>
<evidence type="ECO:0000256" key="3">
    <source>
        <dbReference type="ARBA" id="ARBA00022692"/>
    </source>
</evidence>
<dbReference type="Gene3D" id="1.10.3680.10">
    <property type="entry name" value="TerB-like"/>
    <property type="match status" value="1"/>
</dbReference>
<dbReference type="SUPFAM" id="SSF158682">
    <property type="entry name" value="TerB-like"/>
    <property type="match status" value="1"/>
</dbReference>
<dbReference type="STRING" id="1543721.AAY24_12070"/>
<gene>
    <name evidence="7 9" type="primary">djlA</name>
    <name evidence="9" type="ORF">FHK82_02690</name>
</gene>
<dbReference type="Gene3D" id="1.10.287.110">
    <property type="entry name" value="DnaJ domain"/>
    <property type="match status" value="1"/>
</dbReference>
<keyword evidence="1 7" id="KW-1003">Cell membrane</keyword>
<dbReference type="GO" id="GO:0005886">
    <property type="term" value="C:plasma membrane"/>
    <property type="evidence" value="ECO:0007669"/>
    <property type="project" value="UniProtKB-SubCell"/>
</dbReference>
<dbReference type="AlphaFoldDB" id="A0A558DFV1"/>
<evidence type="ECO:0000256" key="5">
    <source>
        <dbReference type="ARBA" id="ARBA00023136"/>
    </source>
</evidence>
<keyword evidence="2 7" id="KW-0997">Cell inner membrane</keyword>
<feature type="topological domain" description="Periplasmic" evidence="7">
    <location>
        <begin position="1"/>
        <end position="6"/>
    </location>
</feature>
<evidence type="ECO:0000259" key="8">
    <source>
        <dbReference type="PROSITE" id="PS50076"/>
    </source>
</evidence>
<feature type="topological domain" description="Cytoplasmic" evidence="7">
    <location>
        <begin position="31"/>
        <end position="270"/>
    </location>
</feature>
<keyword evidence="4 7" id="KW-1133">Transmembrane helix</keyword>
<evidence type="ECO:0000256" key="7">
    <source>
        <dbReference type="HAMAP-Rule" id="MF_01153"/>
    </source>
</evidence>
<organism evidence="9 10">
    <name type="scientific">Sedimenticola thiotaurini</name>
    <dbReference type="NCBI Taxonomy" id="1543721"/>
    <lineage>
        <taxon>Bacteria</taxon>
        <taxon>Pseudomonadati</taxon>
        <taxon>Pseudomonadota</taxon>
        <taxon>Gammaproteobacteria</taxon>
        <taxon>Chromatiales</taxon>
        <taxon>Sedimenticolaceae</taxon>
        <taxon>Sedimenticola</taxon>
    </lineage>
</organism>
<accession>A0A558DFV1</accession>
<dbReference type="CDD" id="cd07316">
    <property type="entry name" value="terB_like_DjlA"/>
    <property type="match status" value="1"/>
</dbReference>
<comment type="domain">
    <text evidence="7">The transmembrane domain is a dimerization domain.</text>
</comment>
<comment type="caution">
    <text evidence="9">The sequence shown here is derived from an EMBL/GenBank/DDBJ whole genome shotgun (WGS) entry which is preliminary data.</text>
</comment>
<dbReference type="InterPro" id="IPR007791">
    <property type="entry name" value="DjlA_N"/>
</dbReference>
<keyword evidence="3 7" id="KW-0812">Transmembrane</keyword>
<name>A0A558DFV1_9GAMM</name>
<comment type="subcellular location">
    <subcellularLocation>
        <location evidence="7">Cell inner membrane</location>
        <topology evidence="7">Single-pass type III membrane protein</topology>
    </subcellularLocation>
</comment>
<keyword evidence="5 7" id="KW-0472">Membrane</keyword>
<evidence type="ECO:0000313" key="9">
    <source>
        <dbReference type="EMBL" id="TVT59901.1"/>
    </source>
</evidence>
<keyword evidence="6 7" id="KW-0143">Chaperone</keyword>
<dbReference type="Proteomes" id="UP000317355">
    <property type="component" value="Unassembled WGS sequence"/>
</dbReference>
<evidence type="ECO:0000256" key="1">
    <source>
        <dbReference type="ARBA" id="ARBA00022475"/>
    </source>
</evidence>
<dbReference type="InterPro" id="IPR023749">
    <property type="entry name" value="DjlA"/>
</dbReference>
<comment type="subunit">
    <text evidence="7">Homodimer.</text>
</comment>
<dbReference type="SMART" id="SM00271">
    <property type="entry name" value="DnaJ"/>
    <property type="match status" value="1"/>
</dbReference>